<evidence type="ECO:0000256" key="5">
    <source>
        <dbReference type="ARBA" id="ARBA00022776"/>
    </source>
</evidence>
<evidence type="ECO:0000256" key="1">
    <source>
        <dbReference type="ARBA" id="ARBA00004123"/>
    </source>
</evidence>
<accession>A0AA35QE36</accession>
<dbReference type="Gene3D" id="2.30.30.40">
    <property type="entry name" value="SH3 Domains"/>
    <property type="match status" value="1"/>
</dbReference>
<dbReference type="PANTHER" id="PTHR46333:SF2">
    <property type="entry name" value="CYTOKINESIS PROTEIN 3"/>
    <property type="match status" value="1"/>
</dbReference>
<sequence length="2546" mass="280837">MAPAPPPVPVRFPCWCRAVYSWGGESKRDLGFIEGDLIECLNAGDGSWWVGRLYRDRRSVGSFPSNFVEVLPAEFRPTTKSVSPLPDSNTPSPKNGPQKSRTFRKPFEAYAKAPHYTTAKQPEVFKEVIKPRQRENSGQSFANRSSPDDISRAPSPAPSQLRHHNSITHQPEPPSSHHYGSRAVSPAPTLTRQYDHRAVSPAPTLTRQYDHRAPSPAPPLSRHHDPRAMSPAPPLSRHYDPRAVSPAPPLARHHDPRAPSPAPPSAQYHDPRAPSPGPTFDHYHDPRATSPAPTLPRHHDPRAPSPAPTFNRYHDPRAPSPVPTFTGHHSRGPSPAPSFHRHSSFVAEPLRSDSPPPPPPPHRHVAHSNNKKETTEFRDTPYDLSRHGSNGSYAPYNPYVMSRQNSHASYHEPAALSRNNSHASYSQDRYNSENAGHHTPRAVSPHPENSHLTPSPLREAMDGVMEQLGELQGFGHSDDMESTGQPLEPWGPDSFGSVQSQSRGRTREHAARPLTSMGLPSSDEGYETWSGGSSKEASFSHGNNGKSGQPPELSNYVERMEKRFRALHKNNPKTPSEAPDDDMPPPPPPKGQPFERPKSSMGSFSSSSSAPRRKLRARKSAYEIGQGISRTFTTKTNSTQASSGNQSNTSASTQSSGRTLWSGASASGFSSTSAGSMARNHRRSQSAFGTRDSEAERPDSPFTGVTYHSSHATEAQATARPTSQASFHNESGLGGLVQPKAPKRNIFKKIFESARTGVATSRGSLAGGTLGGERARANTLGQSLPLGSSPMTGIGNSRMGRDNARDMGLGSGVDWVQVRRDVNRSNSLSKNERSERKERCQMLDHPTLNPVDELYEAVEGDEGADGSPVIDAINYQSINLSQVDKNSRFIAGLPPLTTSITLATMYVCRPYRSDVQRLRGIFTWVAEKICWEEDFEGNIDTRQVIQSKKACAEEYAVLVMEMCNAIGIHCEIVRGYLKTPGDVADLNMMPRPNHWWNAVVVDNEWRIIDCCLASPSNPRRGQYSNAPNATADPFWFLARPLEACWTHVPDHHDQQHIVPPVAHETLLNLPCTTPAFFREGIEMVDYNTSMNRIEDLEMVHIKFNVPADVEIAAEVETRAFSRDSDGDVFESGDSVTKRALAQAEWFNGVKRYTVKALLPGDEGQGKLKIYAGKRGLMHSIKDIPHPLAFTLPIIHTGENPPYDFVTRHPTPHAQRHDIYVVQPQCQKLALNNTFVFAIRQHPSSLSSGPQSSLTPSSNPGGTSPVPFLRPGSAMSMTASMSGTGSNPSSASGTVAGKKPAKLAIQTPGGKILRLMRKEDRKGISVGSRVLGSDDDVSDGGTWETIIKCSEKGTWRGLVLADRTARWCVFAEWVCVVVLQRWEAYPLWDITWILTSTSERLSRDSTRQDTNPLRLTLVAALPGTGDHHVLLTQAQRKLDNRQHHLQQQQQQQQQQHHPANYSPAQQYAPQPSYQGHSQFQAQQLMYHQPQQLQSLPQQPPQPQPHQRQQNPYAQPQVFQNQQLPFDFNNGFQQPQIPGAENPWAYNNVSSYENGSVADGGLGGSMQMQVDGQYMASPNANAMWQQKQLQQPEQMRHQSLPQASYTAGVQPIPGPQSRTVSMPSASQVRPQGQIHQMGGKRHQSLQEHQLQPQAQPQIARHASIQHHGPPQSPISPQASSMMPQQRQLQPGLVPTPGQYRQHPQQHYQDPRQAQIQPQQVPAPRRASASSPLQPQHRPRPQAQQRPAAPQPTAQLIAQQPPQPISQPSSRPHPQATPEPQTPVSEHQFQTPAQPQMQFVNLQDIQKTPLTPSTSAINTQVSSNFASSPVSQPLSVPRKSSGELPRPSQGKAPPQSMTPQGIRKSASQSPAMTASRLSSKSPAISSKAAPHTMAPTIICLAEELITKARSMAPTIASSLNSADVEEYQKLVGTGLACLETALQSQGLSPRHEARLRLRYAVVLQEETENLMEAETTLSKGITLCDKHRMLDLKYCMQHSMMKVLFQRNRKAALKALDQHIKDCDAYQHVHWSYAFRLLKASFYMEAGNAADATALDNLRAIQSFAHHRGDAAFSVFASLTEALVLLKTSKGSPEMIQNCMAQAAKYQLDPSVQIPQLELFSLLVGFLTSLHRQKHEDTVERLRALQKKIDSWQDPRSKADFRLPVKKHIPASQTISKDTSAVICPGAEDGDSDHLVVSFMSQMESTLLVYVTPTHPLFSSKSNRRSTNIVAVLLGRTNPTIFGARDYGFSLTVSSLALVSFILAIRSMETHTVTGDTSGTTGGPPAILSQAVKQKMWRTDMQCFLNILLGLLAASQCRWDVAMKHSETAESHWHISTKQEMLKAYLIYLKGACHQGTGCFDAALSYFRDDSLAIEAGNPAPKAPQRHLALLAAMNQLWIMQRPSHQDDSATVELISELDPLCRPHPNIEIRGTWQSVLAAVVTNPPRQRNQRKEDAGQALSNIKGNILATTIGLVIARDLLYNNLLGEQAWKCMQAAATWAGRSGNPLWQSVVDGIIAEFSDARNEKEQSRKFWERGVEEAKNAFARSS</sequence>
<feature type="compositionally biased region" description="Polar residues" evidence="10">
    <location>
        <begin position="1779"/>
        <end position="1788"/>
    </location>
</feature>
<dbReference type="GO" id="GO:0005634">
    <property type="term" value="C:nucleus"/>
    <property type="evidence" value="ECO:0007669"/>
    <property type="project" value="UniProtKB-SubCell"/>
</dbReference>
<evidence type="ECO:0000313" key="12">
    <source>
        <dbReference type="EMBL" id="CAI6100266.1"/>
    </source>
</evidence>
<feature type="region of interest" description="Disordered" evidence="10">
    <location>
        <begin position="78"/>
        <end position="101"/>
    </location>
</feature>
<dbReference type="SMART" id="SM00326">
    <property type="entry name" value="SH3"/>
    <property type="match status" value="1"/>
</dbReference>
<feature type="compositionally biased region" description="Polar residues" evidence="10">
    <location>
        <begin position="136"/>
        <end position="145"/>
    </location>
</feature>
<evidence type="ECO:0000256" key="3">
    <source>
        <dbReference type="ARBA" id="ARBA00022443"/>
    </source>
</evidence>
<dbReference type="SUPFAM" id="SSF54001">
    <property type="entry name" value="Cysteine proteinases"/>
    <property type="match status" value="1"/>
</dbReference>
<dbReference type="GO" id="GO:0140278">
    <property type="term" value="P:mitotic division septum assembly"/>
    <property type="evidence" value="ECO:0007669"/>
    <property type="project" value="TreeGrafter"/>
</dbReference>
<dbReference type="InterPro" id="IPR056409">
    <property type="entry name" value="Ig_CYK3_C"/>
</dbReference>
<feature type="region of interest" description="Disordered" evidence="10">
    <location>
        <begin position="1587"/>
        <end position="1788"/>
    </location>
</feature>
<evidence type="ECO:0000256" key="7">
    <source>
        <dbReference type="ARBA" id="ARBA00023242"/>
    </source>
</evidence>
<dbReference type="PANTHER" id="PTHR46333">
    <property type="entry name" value="CYTOKINESIS PROTEIN 3"/>
    <property type="match status" value="1"/>
</dbReference>
<dbReference type="Pfam" id="PF10345">
    <property type="entry name" value="Cohesin_load"/>
    <property type="match status" value="2"/>
</dbReference>
<feature type="compositionally biased region" description="Low complexity" evidence="10">
    <location>
        <begin position="1243"/>
        <end position="1257"/>
    </location>
</feature>
<dbReference type="Proteomes" id="UP001160390">
    <property type="component" value="Unassembled WGS sequence"/>
</dbReference>
<keyword evidence="5" id="KW-0498">Mitosis</keyword>
<proteinExistence type="inferred from homology"/>
<dbReference type="Gene3D" id="3.10.620.30">
    <property type="match status" value="1"/>
</dbReference>
<dbReference type="SMART" id="SM00460">
    <property type="entry name" value="TGc"/>
    <property type="match status" value="1"/>
</dbReference>
<keyword evidence="8" id="KW-0131">Cell cycle</keyword>
<comment type="caution">
    <text evidence="12">The sequence shown here is derived from an EMBL/GenBank/DDBJ whole genome shotgun (WGS) entry which is preliminary data.</text>
</comment>
<feature type="compositionally biased region" description="Basic and acidic residues" evidence="10">
    <location>
        <begin position="370"/>
        <end position="386"/>
    </location>
</feature>
<evidence type="ECO:0000256" key="9">
    <source>
        <dbReference type="PROSITE-ProRule" id="PRU00192"/>
    </source>
</evidence>
<feature type="compositionally biased region" description="Low complexity" evidence="10">
    <location>
        <begin position="1871"/>
        <end position="1885"/>
    </location>
</feature>
<feature type="region of interest" description="Disordered" evidence="10">
    <location>
        <begin position="1243"/>
        <end position="1299"/>
    </location>
</feature>
<feature type="region of interest" description="Disordered" evidence="10">
    <location>
        <begin position="1437"/>
        <end position="1477"/>
    </location>
</feature>
<feature type="compositionally biased region" description="Low complexity" evidence="10">
    <location>
        <begin position="1708"/>
        <end position="1771"/>
    </location>
</feature>
<gene>
    <name evidence="12" type="ORF">CCHLO57077_00004429</name>
</gene>
<dbReference type="InterPro" id="IPR052557">
    <property type="entry name" value="CAP/Cytokinesis_protein"/>
</dbReference>
<feature type="domain" description="SH3" evidence="11">
    <location>
        <begin position="11"/>
        <end position="73"/>
    </location>
</feature>
<evidence type="ECO:0000256" key="10">
    <source>
        <dbReference type="SAM" id="MobiDB-lite"/>
    </source>
</evidence>
<dbReference type="FunFam" id="2.30.30.40:FF:000168">
    <property type="entry name" value="SH3 domain protein (Cyk3)"/>
    <property type="match status" value="1"/>
</dbReference>
<feature type="region of interest" description="Disordered" evidence="10">
    <location>
        <begin position="1489"/>
        <end position="1511"/>
    </location>
</feature>
<dbReference type="InterPro" id="IPR001452">
    <property type="entry name" value="SH3_domain"/>
</dbReference>
<feature type="compositionally biased region" description="Polar residues" evidence="10">
    <location>
        <begin position="1587"/>
        <end position="1605"/>
    </location>
</feature>
<dbReference type="GO" id="GO:0007064">
    <property type="term" value="P:mitotic sister chromatid cohesion"/>
    <property type="evidence" value="ECO:0007669"/>
    <property type="project" value="InterPro"/>
</dbReference>
<dbReference type="GO" id="GO:0110085">
    <property type="term" value="C:mitotic actomyosin contractile ring"/>
    <property type="evidence" value="ECO:0007669"/>
    <property type="project" value="TreeGrafter"/>
</dbReference>
<evidence type="ECO:0000256" key="8">
    <source>
        <dbReference type="ARBA" id="ARBA00023306"/>
    </source>
</evidence>
<evidence type="ECO:0000313" key="13">
    <source>
        <dbReference type="Proteomes" id="UP001160390"/>
    </source>
</evidence>
<dbReference type="GO" id="GO:0007059">
    <property type="term" value="P:chromosome segregation"/>
    <property type="evidence" value="ECO:0007669"/>
    <property type="project" value="UniProtKB-KW"/>
</dbReference>
<keyword evidence="13" id="KW-1185">Reference proteome</keyword>
<dbReference type="Pfam" id="PF07653">
    <property type="entry name" value="SH3_2"/>
    <property type="match status" value="1"/>
</dbReference>
<feature type="compositionally biased region" description="Low complexity" evidence="10">
    <location>
        <begin position="599"/>
        <end position="610"/>
    </location>
</feature>
<feature type="compositionally biased region" description="Low complexity" evidence="10">
    <location>
        <begin position="1444"/>
        <end position="1477"/>
    </location>
</feature>
<dbReference type="PROSITE" id="PS50002">
    <property type="entry name" value="SH3"/>
    <property type="match status" value="1"/>
</dbReference>
<dbReference type="Pfam" id="PF24584">
    <property type="entry name" value="Ig_CYK3_C"/>
    <property type="match status" value="2"/>
</dbReference>
<dbReference type="CDD" id="cd11889">
    <property type="entry name" value="SH3_Cyk3p-like"/>
    <property type="match status" value="1"/>
</dbReference>
<keyword evidence="3 9" id="KW-0728">SH3 domain</keyword>
<dbReference type="InterPro" id="IPR019440">
    <property type="entry name" value="MAU2"/>
</dbReference>
<dbReference type="InterPro" id="IPR038765">
    <property type="entry name" value="Papain-like_cys_pep_sf"/>
</dbReference>
<keyword evidence="6" id="KW-0159">Chromosome partition</keyword>
<feature type="compositionally biased region" description="Low complexity" evidence="10">
    <location>
        <begin position="1644"/>
        <end position="1655"/>
    </location>
</feature>
<evidence type="ECO:0000256" key="2">
    <source>
        <dbReference type="ARBA" id="ARBA00008585"/>
    </source>
</evidence>
<feature type="region of interest" description="Disordered" evidence="10">
    <location>
        <begin position="1819"/>
        <end position="1885"/>
    </location>
</feature>
<comment type="subcellular location">
    <subcellularLocation>
        <location evidence="1">Nucleus</location>
    </subcellularLocation>
</comment>
<keyword evidence="4" id="KW-0132">Cell division</keyword>
<feature type="compositionally biased region" description="Polar residues" evidence="10">
    <location>
        <begin position="78"/>
        <end position="100"/>
    </location>
</feature>
<dbReference type="Pfam" id="PF01841">
    <property type="entry name" value="Transglut_core"/>
    <property type="match status" value="1"/>
</dbReference>
<evidence type="ECO:0000256" key="6">
    <source>
        <dbReference type="ARBA" id="ARBA00022829"/>
    </source>
</evidence>
<dbReference type="EMBL" id="CABFNP030001338">
    <property type="protein sequence ID" value="CAI6100266.1"/>
    <property type="molecule type" value="Genomic_DNA"/>
</dbReference>
<evidence type="ECO:0000259" key="11">
    <source>
        <dbReference type="PROSITE" id="PS50002"/>
    </source>
</evidence>
<feature type="compositionally biased region" description="Polar residues" evidence="10">
    <location>
        <begin position="706"/>
        <end position="729"/>
    </location>
</feature>
<feature type="compositionally biased region" description="Low complexity" evidence="10">
    <location>
        <begin position="1672"/>
        <end position="1685"/>
    </location>
</feature>
<feature type="compositionally biased region" description="Polar residues" evidence="10">
    <location>
        <begin position="1614"/>
        <end position="1632"/>
    </location>
</feature>
<feature type="compositionally biased region" description="Polar residues" evidence="10">
    <location>
        <begin position="417"/>
        <end position="434"/>
    </location>
</feature>
<feature type="compositionally biased region" description="Low complexity" evidence="10">
    <location>
        <begin position="1271"/>
        <end position="1285"/>
    </location>
</feature>
<reference evidence="12" key="1">
    <citation type="submission" date="2023-01" db="EMBL/GenBank/DDBJ databases">
        <authorList>
            <person name="Piombo E."/>
        </authorList>
    </citation>
    <scope>NUCLEOTIDE SEQUENCE</scope>
</reference>
<dbReference type="InterPro" id="IPR036028">
    <property type="entry name" value="SH3-like_dom_sf"/>
</dbReference>
<feature type="region of interest" description="Disordered" evidence="10">
    <location>
        <begin position="130"/>
        <end position="740"/>
    </location>
</feature>
<feature type="compositionally biased region" description="Polar residues" evidence="10">
    <location>
        <begin position="1819"/>
        <end position="1831"/>
    </location>
</feature>
<feature type="compositionally biased region" description="Polar residues" evidence="10">
    <location>
        <begin position="530"/>
        <end position="547"/>
    </location>
</feature>
<dbReference type="FunFam" id="3.10.620.30:FF:000005">
    <property type="entry name" value="SH3 domain protein (Cyk3), putative"/>
    <property type="match status" value="1"/>
</dbReference>
<dbReference type="InterPro" id="IPR002931">
    <property type="entry name" value="Transglutaminase-like"/>
</dbReference>
<name>A0AA35QE36_9HYPO</name>
<evidence type="ECO:0000256" key="4">
    <source>
        <dbReference type="ARBA" id="ARBA00022618"/>
    </source>
</evidence>
<protein>
    <recommendedName>
        <fullName evidence="11">SH3 domain-containing protein</fullName>
    </recommendedName>
</protein>
<keyword evidence="7" id="KW-0539">Nucleus</keyword>
<dbReference type="SUPFAM" id="SSF50044">
    <property type="entry name" value="SH3-domain"/>
    <property type="match status" value="1"/>
</dbReference>
<feature type="compositionally biased region" description="Low complexity" evidence="10">
    <location>
        <begin position="636"/>
        <end position="676"/>
    </location>
</feature>
<dbReference type="InterPro" id="IPR035553">
    <property type="entry name" value="Cyk3_SH3"/>
</dbReference>
<organism evidence="12 13">
    <name type="scientific">Clonostachys chloroleuca</name>
    <dbReference type="NCBI Taxonomy" id="1926264"/>
    <lineage>
        <taxon>Eukaryota</taxon>
        <taxon>Fungi</taxon>
        <taxon>Dikarya</taxon>
        <taxon>Ascomycota</taxon>
        <taxon>Pezizomycotina</taxon>
        <taxon>Sordariomycetes</taxon>
        <taxon>Hypocreomycetidae</taxon>
        <taxon>Hypocreales</taxon>
        <taxon>Bionectriaceae</taxon>
        <taxon>Clonostachys</taxon>
    </lineage>
</organism>
<feature type="compositionally biased region" description="Polar residues" evidence="10">
    <location>
        <begin position="1852"/>
        <end position="1869"/>
    </location>
</feature>
<comment type="similarity">
    <text evidence="2">Belongs to the SCC4/mau-2 family.</text>
</comment>